<dbReference type="Proteomes" id="UP001349262">
    <property type="component" value="Unassembled WGS sequence"/>
</dbReference>
<dbReference type="EMBL" id="MLBY01000005">
    <property type="protein sequence ID" value="MEE7459090.1"/>
    <property type="molecule type" value="Genomic_DNA"/>
</dbReference>
<feature type="compositionally biased region" description="Low complexity" evidence="1">
    <location>
        <begin position="76"/>
        <end position="94"/>
    </location>
</feature>
<organism evidence="2 3">
    <name type="scientific">Methylobacterium radiotolerans</name>
    <dbReference type="NCBI Taxonomy" id="31998"/>
    <lineage>
        <taxon>Bacteria</taxon>
        <taxon>Pseudomonadati</taxon>
        <taxon>Pseudomonadota</taxon>
        <taxon>Alphaproteobacteria</taxon>
        <taxon>Hyphomicrobiales</taxon>
        <taxon>Methylobacteriaceae</taxon>
        <taxon>Methylobacterium</taxon>
    </lineage>
</organism>
<sequence length="101" mass="10921">MTDPATTDPATTGTGKRAPHETLDAQLIRYWEREAARFEALAQRARFGWLGRGYARRAQRARDMAERARAKEVARGRLPATGPAAARATASAAAREGDSPG</sequence>
<feature type="region of interest" description="Disordered" evidence="1">
    <location>
        <begin position="1"/>
        <end position="20"/>
    </location>
</feature>
<feature type="compositionally biased region" description="Low complexity" evidence="1">
    <location>
        <begin position="1"/>
        <end position="15"/>
    </location>
</feature>
<evidence type="ECO:0000313" key="2">
    <source>
        <dbReference type="EMBL" id="MEE7459090.1"/>
    </source>
</evidence>
<name>A0ABU7TF12_9HYPH</name>
<comment type="caution">
    <text evidence="2">The sequence shown here is derived from an EMBL/GenBank/DDBJ whole genome shotgun (WGS) entry which is preliminary data.</text>
</comment>
<keyword evidence="3" id="KW-1185">Reference proteome</keyword>
<proteinExistence type="predicted"/>
<feature type="region of interest" description="Disordered" evidence="1">
    <location>
        <begin position="69"/>
        <end position="101"/>
    </location>
</feature>
<reference evidence="2 3" key="1">
    <citation type="journal article" date="2012" name="Genet. Mol. Biol.">
        <title>Analysis of 16S rRNA and mxaF genes revealing insights into Methylobacterium niche-specific plant association.</title>
        <authorList>
            <person name="Dourado M.N."/>
            <person name="Andreote F.D."/>
            <person name="Dini-Andreote F."/>
            <person name="Conti R."/>
            <person name="Araujo J.M."/>
            <person name="Araujo W.L."/>
        </authorList>
    </citation>
    <scope>NUCLEOTIDE SEQUENCE [LARGE SCALE GENOMIC DNA]</scope>
    <source>
        <strain evidence="2 3">SR1.6/4</strain>
    </source>
</reference>
<gene>
    <name evidence="2" type="ORF">MRSR164_20570</name>
</gene>
<evidence type="ECO:0000313" key="3">
    <source>
        <dbReference type="Proteomes" id="UP001349262"/>
    </source>
</evidence>
<protein>
    <submittedName>
        <fullName evidence="2">Uncharacterized protein</fullName>
    </submittedName>
</protein>
<evidence type="ECO:0000256" key="1">
    <source>
        <dbReference type="SAM" id="MobiDB-lite"/>
    </source>
</evidence>
<accession>A0ABU7TF12</accession>